<reference evidence="1 2" key="1">
    <citation type="journal article" date="2021" name="Sci. Rep.">
        <title>The distribution of antibiotic resistance genes in chicken gut microbiota commensals.</title>
        <authorList>
            <person name="Juricova H."/>
            <person name="Matiasovicova J."/>
            <person name="Kubasova T."/>
            <person name="Cejkova D."/>
            <person name="Rychlik I."/>
        </authorList>
    </citation>
    <scope>NUCLEOTIDE SEQUENCE [LARGE SCALE GENOMIC DNA]</scope>
    <source>
        <strain evidence="1 2">An431b</strain>
    </source>
</reference>
<dbReference type="EMBL" id="JACSNV010000025">
    <property type="protein sequence ID" value="MBM6878889.1"/>
    <property type="molecule type" value="Genomic_DNA"/>
</dbReference>
<proteinExistence type="predicted"/>
<keyword evidence="2" id="KW-1185">Reference proteome</keyword>
<comment type="caution">
    <text evidence="1">The sequence shown here is derived from an EMBL/GenBank/DDBJ whole genome shotgun (WGS) entry which is preliminary data.</text>
</comment>
<organism evidence="1 2">
    <name type="scientific">Anaerotignum lactatifermentans</name>
    <dbReference type="NCBI Taxonomy" id="160404"/>
    <lineage>
        <taxon>Bacteria</taxon>
        <taxon>Bacillati</taxon>
        <taxon>Bacillota</taxon>
        <taxon>Clostridia</taxon>
        <taxon>Lachnospirales</taxon>
        <taxon>Anaerotignaceae</taxon>
        <taxon>Anaerotignum</taxon>
    </lineage>
</organism>
<protein>
    <submittedName>
        <fullName evidence="1">Uncharacterized protein</fullName>
    </submittedName>
</protein>
<name>A0ABS2GBM8_9FIRM</name>
<accession>A0ABS2GBM8</accession>
<gene>
    <name evidence="1" type="ORF">H9X83_12125</name>
</gene>
<dbReference type="Proteomes" id="UP000729290">
    <property type="component" value="Unassembled WGS sequence"/>
</dbReference>
<dbReference type="RefSeq" id="WP_205134529.1">
    <property type="nucleotide sequence ID" value="NZ_JACSNT010000023.1"/>
</dbReference>
<evidence type="ECO:0000313" key="2">
    <source>
        <dbReference type="Proteomes" id="UP000729290"/>
    </source>
</evidence>
<sequence>MIDYYAPIIPYVGMAGILLYSKEEEVNKIVSLDNAEKKILNDKWIRYDIDNAVELFFHKINGKLFRITTLGDYKGKLFEKIKVGMTVEDLIEYDSSFYYDEFEEVYESDKGIFIETDPQTNTVKWISVYIKELDDINFDDGQW</sequence>
<evidence type="ECO:0000313" key="1">
    <source>
        <dbReference type="EMBL" id="MBM6878889.1"/>
    </source>
</evidence>